<dbReference type="InterPro" id="IPR032675">
    <property type="entry name" value="LRR_dom_sf"/>
</dbReference>
<dbReference type="Proteomes" id="UP000078512">
    <property type="component" value="Unassembled WGS sequence"/>
</dbReference>
<dbReference type="EMBL" id="KV442042">
    <property type="protein sequence ID" value="OAQ29265.1"/>
    <property type="molecule type" value="Genomic_DNA"/>
</dbReference>
<evidence type="ECO:0000313" key="2">
    <source>
        <dbReference type="Proteomes" id="UP000078512"/>
    </source>
</evidence>
<name>A0A197JVM3_9FUNG</name>
<reference evidence="1 2" key="1">
    <citation type="submission" date="2016-05" db="EMBL/GenBank/DDBJ databases">
        <title>Genome sequencing reveals origins of a unique bacterial endosymbiosis in the earliest lineages of terrestrial Fungi.</title>
        <authorList>
            <consortium name="DOE Joint Genome Institute"/>
            <person name="Uehling J."/>
            <person name="Gryganskyi A."/>
            <person name="Hameed K."/>
            <person name="Tschaplinski T."/>
            <person name="Misztal P."/>
            <person name="Wu S."/>
            <person name="Desiro A."/>
            <person name="Vande Pol N."/>
            <person name="Du Z.-Y."/>
            <person name="Zienkiewicz A."/>
            <person name="Zienkiewicz K."/>
            <person name="Morin E."/>
            <person name="Tisserant E."/>
            <person name="Splivallo R."/>
            <person name="Hainaut M."/>
            <person name="Henrissat B."/>
            <person name="Ohm R."/>
            <person name="Kuo A."/>
            <person name="Yan J."/>
            <person name="Lipzen A."/>
            <person name="Nolan M."/>
            <person name="Labutti K."/>
            <person name="Barry K."/>
            <person name="Goldstein A."/>
            <person name="Labbe J."/>
            <person name="Schadt C."/>
            <person name="Tuskan G."/>
            <person name="Grigoriev I."/>
            <person name="Martin F."/>
            <person name="Vilgalys R."/>
            <person name="Bonito G."/>
        </authorList>
    </citation>
    <scope>NUCLEOTIDE SEQUENCE [LARGE SCALE GENOMIC DNA]</scope>
    <source>
        <strain evidence="1 2">AG-77</strain>
    </source>
</reference>
<keyword evidence="2" id="KW-1185">Reference proteome</keyword>
<accession>A0A197JVM3</accession>
<dbReference type="AlphaFoldDB" id="A0A197JVM3"/>
<organism evidence="1 2">
    <name type="scientific">Linnemannia elongata AG-77</name>
    <dbReference type="NCBI Taxonomy" id="1314771"/>
    <lineage>
        <taxon>Eukaryota</taxon>
        <taxon>Fungi</taxon>
        <taxon>Fungi incertae sedis</taxon>
        <taxon>Mucoromycota</taxon>
        <taxon>Mortierellomycotina</taxon>
        <taxon>Mortierellomycetes</taxon>
        <taxon>Mortierellales</taxon>
        <taxon>Mortierellaceae</taxon>
        <taxon>Linnemannia</taxon>
    </lineage>
</organism>
<evidence type="ECO:0008006" key="3">
    <source>
        <dbReference type="Google" id="ProtNLM"/>
    </source>
</evidence>
<sequence length="426" mass="47234">MRQLRLPAFDKGVWQDVVGASGGAGDGAGGGGGGQENTSAWSMFMKNVCLNLESLQIDTVDQGWMQALSRATPHLRSLHIQHIYNKDWRILIHSLQTGRLPHLDSIHINLERGPDKDKRIADGEVAELIKAGQTGWRTIHVTRLGPLSVGALIQQGHCASIEHIEAVETGGVTSDQLRRLLSSSPRLHTFIILENEGQITPSVSHFLVDDFIDLDLDLDLDDDNDTKSGGGGGGGGSGCRRSLKPWACESTLRVFSAKILGIPRPDITVSYYNTPIPEDATIQETYPGQGLDLQQRVYERLARFSQLEVLELGHDDRDLGGKYKYVQDAAGNVIHDDRDEYQYSCVDMNLGSGLRVLVGLKQLKRLNVTRMATRIGVEEAGWMVENWSRLEELHGLNVEQEEVAAHEWVNEMCPSNLSHPFKFSWN</sequence>
<evidence type="ECO:0000313" key="1">
    <source>
        <dbReference type="EMBL" id="OAQ29265.1"/>
    </source>
</evidence>
<proteinExistence type="predicted"/>
<gene>
    <name evidence="1" type="ORF">K457DRAFT_138037</name>
</gene>
<dbReference type="OrthoDB" id="2374315at2759"/>
<dbReference type="Gene3D" id="3.80.10.10">
    <property type="entry name" value="Ribonuclease Inhibitor"/>
    <property type="match status" value="1"/>
</dbReference>
<protein>
    <recommendedName>
        <fullName evidence="3">F-box domain-containing protein</fullName>
    </recommendedName>
</protein>